<dbReference type="RefSeq" id="WP_150049260.1">
    <property type="nucleotide sequence ID" value="NZ_VWPC01000006.1"/>
</dbReference>
<protein>
    <submittedName>
        <fullName evidence="1">Phage tail protein</fullName>
    </submittedName>
</protein>
<dbReference type="AlphaFoldDB" id="A0AB34CE08"/>
<comment type="caution">
    <text evidence="1">The sequence shown here is derived from an EMBL/GenBank/DDBJ whole genome shotgun (WGS) entry which is preliminary data.</text>
</comment>
<gene>
    <name evidence="1" type="ORF">F2A38_05520</name>
</gene>
<dbReference type="Proteomes" id="UP000323924">
    <property type="component" value="Unassembled WGS sequence"/>
</dbReference>
<dbReference type="EMBL" id="VWPC01000006">
    <property type="protein sequence ID" value="KAA5843930.1"/>
    <property type="molecule type" value="Genomic_DNA"/>
</dbReference>
<accession>A0AB34CE08</accession>
<reference evidence="1 2" key="1">
    <citation type="submission" date="2019-09" db="EMBL/GenBank/DDBJ databases">
        <authorList>
            <person name="Vacheron J."/>
            <person name="Dubost A."/>
            <person name="Prigent-Combaret C."/>
            <person name="Muller D."/>
        </authorList>
    </citation>
    <scope>NUCLEOTIDE SEQUENCE [LARGE SCALE GENOMIC DNA]</scope>
    <source>
        <strain evidence="1 2">JV497</strain>
    </source>
</reference>
<evidence type="ECO:0000313" key="2">
    <source>
        <dbReference type="Proteomes" id="UP000323924"/>
    </source>
</evidence>
<name>A0AB34CE08_9PSED</name>
<sequence>MLLTSKTTRSFYDKTISIDIPDDAVEISTEAHAALFDEQVATGKVIEWGDDGHPFLADPPPASQVDLAAGERYWRDAQLLSTDPLVSRHRDELEEGSETTLTPAQYSELQVYRRSLRNWPENGEFPLADHRPVTPSWLAEQLQ</sequence>
<proteinExistence type="predicted"/>
<organism evidence="1 2">
    <name type="scientific">Pseudomonas chlororaphis</name>
    <dbReference type="NCBI Taxonomy" id="587753"/>
    <lineage>
        <taxon>Bacteria</taxon>
        <taxon>Pseudomonadati</taxon>
        <taxon>Pseudomonadota</taxon>
        <taxon>Gammaproteobacteria</taxon>
        <taxon>Pseudomonadales</taxon>
        <taxon>Pseudomonadaceae</taxon>
        <taxon>Pseudomonas</taxon>
    </lineage>
</organism>
<evidence type="ECO:0000313" key="1">
    <source>
        <dbReference type="EMBL" id="KAA5843930.1"/>
    </source>
</evidence>